<organism evidence="3 4">
    <name type="scientific">Falseniella ignava CCUG 37419</name>
    <dbReference type="NCBI Taxonomy" id="883112"/>
    <lineage>
        <taxon>Bacteria</taxon>
        <taxon>Bacillati</taxon>
        <taxon>Bacillota</taxon>
        <taxon>Bacilli</taxon>
        <taxon>Lactobacillales</taxon>
        <taxon>Aerococcaceae</taxon>
        <taxon>Falseniella</taxon>
    </lineage>
</organism>
<evidence type="ECO:0000259" key="1">
    <source>
        <dbReference type="Pfam" id="PF01368"/>
    </source>
</evidence>
<sequence>MYILKQDIENLMSYIHQYDRIIIHRHLNPDPDAIGSQLGLKELIQYNFPHKEVYAVGNTAETLQWMGEMDRIHQNDYSGSLVIITDTANRPRIDDGRYIHGDCLIKIDHHPLVDEYGDLSLVYPQASSTCELITQMIQQNPSMFRMNHAAASLLYAGIVGDTGRFMFDNTTESTFESASFLMQYEVDLFKIHTTFNTLSFPMLKFQSYLLDQLNVSEPGIAWMKITQEVLQKFDITEEETNAFVNLPSVLAEVYAWVMLVEQKDGTWRMRIRSKGPVINQLAAKYEGGGHPKASGANAANEEVINQFLEDLKEQVQYYLNTFERSE</sequence>
<feature type="domain" description="DHHA1" evidence="2">
    <location>
        <begin position="232"/>
        <end position="315"/>
    </location>
</feature>
<dbReference type="PANTHER" id="PTHR47618">
    <property type="entry name" value="BIFUNCTIONAL OLIGORIBONUCLEASE AND PAP PHOSPHATASE NRNA"/>
    <property type="match status" value="1"/>
</dbReference>
<dbReference type="GO" id="GO:0003676">
    <property type="term" value="F:nucleic acid binding"/>
    <property type="evidence" value="ECO:0007669"/>
    <property type="project" value="InterPro"/>
</dbReference>
<accession>K1LYX6</accession>
<dbReference type="InterPro" id="IPR001667">
    <property type="entry name" value="DDH_dom"/>
</dbReference>
<dbReference type="Proteomes" id="UP000005147">
    <property type="component" value="Unassembled WGS sequence"/>
</dbReference>
<dbReference type="Gene3D" id="3.90.1640.10">
    <property type="entry name" value="inorganic pyrophosphatase (n-terminal core)"/>
    <property type="match status" value="1"/>
</dbReference>
<name>K1LYX6_9LACT</name>
<gene>
    <name evidence="3" type="ORF">HMPREF9707_00726</name>
</gene>
<dbReference type="InterPro" id="IPR038763">
    <property type="entry name" value="DHH_sf"/>
</dbReference>
<dbReference type="SUPFAM" id="SSF64182">
    <property type="entry name" value="DHH phosphoesterases"/>
    <property type="match status" value="1"/>
</dbReference>
<dbReference type="Pfam" id="PF01368">
    <property type="entry name" value="DHH"/>
    <property type="match status" value="1"/>
</dbReference>
<dbReference type="AlphaFoldDB" id="K1LYX6"/>
<keyword evidence="4" id="KW-1185">Reference proteome</keyword>
<dbReference type="Gene3D" id="3.10.310.30">
    <property type="match status" value="1"/>
</dbReference>
<evidence type="ECO:0000313" key="4">
    <source>
        <dbReference type="Proteomes" id="UP000005147"/>
    </source>
</evidence>
<protein>
    <recommendedName>
        <fullName evidence="5">Phosphoesterase RecJ domain-containing protein</fullName>
    </recommendedName>
</protein>
<feature type="domain" description="DDH" evidence="1">
    <location>
        <begin position="20"/>
        <end position="158"/>
    </location>
</feature>
<evidence type="ECO:0008006" key="5">
    <source>
        <dbReference type="Google" id="ProtNLM"/>
    </source>
</evidence>
<dbReference type="eggNOG" id="COG0618">
    <property type="taxonomic scope" value="Bacteria"/>
</dbReference>
<evidence type="ECO:0000313" key="3">
    <source>
        <dbReference type="EMBL" id="EKB57217.1"/>
    </source>
</evidence>
<proteinExistence type="predicted"/>
<dbReference type="PATRIC" id="fig|883112.3.peg.723"/>
<evidence type="ECO:0000259" key="2">
    <source>
        <dbReference type="Pfam" id="PF02272"/>
    </source>
</evidence>
<reference evidence="3 4" key="1">
    <citation type="submission" date="2012-07" db="EMBL/GenBank/DDBJ databases">
        <title>The Genome Sequence of Facklamia ignava CCUG 37419.</title>
        <authorList>
            <consortium name="The Broad Institute Genome Sequencing Platform"/>
            <person name="Earl A."/>
            <person name="Ward D."/>
            <person name="Feldgarden M."/>
            <person name="Gevers D."/>
            <person name="Huys G."/>
            <person name="Walker B."/>
            <person name="Young S.K."/>
            <person name="Zeng Q."/>
            <person name="Gargeya S."/>
            <person name="Fitzgerald M."/>
            <person name="Haas B."/>
            <person name="Abouelleil A."/>
            <person name="Alvarado L."/>
            <person name="Arachchi H.M."/>
            <person name="Berlin A.M."/>
            <person name="Chapman S.B."/>
            <person name="Goldberg J."/>
            <person name="Griggs A."/>
            <person name="Gujja S."/>
            <person name="Hansen M."/>
            <person name="Howarth C."/>
            <person name="Imamovic A."/>
            <person name="Larimer J."/>
            <person name="McCowen C."/>
            <person name="Montmayeur A."/>
            <person name="Murphy C."/>
            <person name="Neiman D."/>
            <person name="Pearson M."/>
            <person name="Priest M."/>
            <person name="Roberts A."/>
            <person name="Saif S."/>
            <person name="Shea T."/>
            <person name="Sisk P."/>
            <person name="Sykes S."/>
            <person name="Wortman J."/>
            <person name="Nusbaum C."/>
            <person name="Birren B."/>
        </authorList>
    </citation>
    <scope>NUCLEOTIDE SEQUENCE [LARGE SCALE GENOMIC DNA]</scope>
    <source>
        <strain evidence="3 4">CCUG 37419</strain>
    </source>
</reference>
<dbReference type="Pfam" id="PF02272">
    <property type="entry name" value="DHHA1"/>
    <property type="match status" value="1"/>
</dbReference>
<dbReference type="RefSeq" id="WP_006701375.1">
    <property type="nucleotide sequence ID" value="NZ_JH932300.1"/>
</dbReference>
<dbReference type="STRING" id="883112.HMPREF9707_00726"/>
<dbReference type="InterPro" id="IPR003156">
    <property type="entry name" value="DHHA1_dom"/>
</dbReference>
<dbReference type="InterPro" id="IPR051319">
    <property type="entry name" value="Oligoribo/pAp-PDE_c-di-AMP_PDE"/>
</dbReference>
<comment type="caution">
    <text evidence="3">The sequence shown here is derived from an EMBL/GenBank/DDBJ whole genome shotgun (WGS) entry which is preliminary data.</text>
</comment>
<dbReference type="EMBL" id="AGZE01000019">
    <property type="protein sequence ID" value="EKB57217.1"/>
    <property type="molecule type" value="Genomic_DNA"/>
</dbReference>
<dbReference type="HOGENOM" id="CLU_039720_1_0_9"/>
<dbReference type="PANTHER" id="PTHR47618:SF1">
    <property type="entry name" value="BIFUNCTIONAL OLIGORIBONUCLEASE AND PAP PHOSPHATASE NRNA"/>
    <property type="match status" value="1"/>
</dbReference>